<dbReference type="AlphaFoldDB" id="A0A939SPC3"/>
<reference evidence="2" key="1">
    <citation type="submission" date="2021-03" db="EMBL/GenBank/DDBJ databases">
        <title>Molecular epidemiology and mechanisms of colistin and carbapenem resistance in Enterobacteriaceae from clinical isolates, the environment and porcine samples in Pretoria, South Africa.</title>
        <authorList>
            <person name="Bogoshi D."/>
            <person name="Mbelle N.M."/>
            <person name="Naidoo V."/>
            <person name="Osei Sekyere J."/>
        </authorList>
    </citation>
    <scope>NUCLEOTIDE SEQUENCE</scope>
    <source>
        <strain evidence="2">C052</strain>
    </source>
</reference>
<evidence type="ECO:0000259" key="1">
    <source>
        <dbReference type="Pfam" id="PF13598"/>
    </source>
</evidence>
<sequence>MQVSYLTPDAAWSPSYDLRSLNSQSPIVLQSGYKCKNTGIDWDKINLTLSTINPLKISCLLSYNLGVCPFMIIMLK</sequence>
<gene>
    <name evidence="2" type="ORF">J4727_13705</name>
</gene>
<dbReference type="Proteomes" id="UP000664477">
    <property type="component" value="Unassembled WGS sequence"/>
</dbReference>
<comment type="caution">
    <text evidence="2">The sequence shown here is derived from an EMBL/GenBank/DDBJ whole genome shotgun (WGS) entry which is preliminary data.</text>
</comment>
<proteinExistence type="predicted"/>
<dbReference type="InterPro" id="IPR037291">
    <property type="entry name" value="DUF4139"/>
</dbReference>
<dbReference type="Pfam" id="PF13598">
    <property type="entry name" value="DUF4139"/>
    <property type="match status" value="1"/>
</dbReference>
<name>A0A939SPC3_PRORE</name>
<accession>A0A939SPC3</accession>
<evidence type="ECO:0000313" key="3">
    <source>
        <dbReference type="Proteomes" id="UP000664477"/>
    </source>
</evidence>
<organism evidence="2 3">
    <name type="scientific">Providencia rettgeri</name>
    <dbReference type="NCBI Taxonomy" id="587"/>
    <lineage>
        <taxon>Bacteria</taxon>
        <taxon>Pseudomonadati</taxon>
        <taxon>Pseudomonadota</taxon>
        <taxon>Gammaproteobacteria</taxon>
        <taxon>Enterobacterales</taxon>
        <taxon>Morganellaceae</taxon>
        <taxon>Providencia</taxon>
    </lineage>
</organism>
<dbReference type="EMBL" id="JAGETQ010000081">
    <property type="protein sequence ID" value="MBO1916362.1"/>
    <property type="molecule type" value="Genomic_DNA"/>
</dbReference>
<evidence type="ECO:0000313" key="2">
    <source>
        <dbReference type="EMBL" id="MBO1916362.1"/>
    </source>
</evidence>
<feature type="domain" description="DUF4139" evidence="1">
    <location>
        <begin position="1"/>
        <end position="54"/>
    </location>
</feature>
<protein>
    <submittedName>
        <fullName evidence="2">DUF4139 domain-containing protein</fullName>
    </submittedName>
</protein>